<name>A0AC61NLD0_9BACT</name>
<keyword evidence="2" id="KW-1185">Reference proteome</keyword>
<sequence length="254" mass="28498">MIKTELYRFLTVLSYFTRIPVPNYPYNPTHLSRGTRYFPFVGLIVGTIAALVVAIVTQIGLSHALAILLSMIVSIWVTGAFHEDGFADVCDGFGGGWTKEKILTIMKDSAIGAYGAIGIMLLLALKFLLLRDLNPSTLLPILIMGHTWSRFSSVAIIYTSIYTRMDDSSKSKPLRENRISIKELLIAFSFTLIPCIFVPWQMVLSMTILPFITSWLCRRFFYKWIGGYTGDCLGANQQLVEIAIYLSAVLFQTI</sequence>
<dbReference type="EC" id="2.7.8.26" evidence="1"/>
<evidence type="ECO:0000313" key="1">
    <source>
        <dbReference type="EMBL" id="QZE15870.1"/>
    </source>
</evidence>
<protein>
    <submittedName>
        <fullName evidence="1">Adenosylcobinamide-GDP ribazoletransferase</fullName>
        <ecNumber evidence="1">2.7.8.26</ecNumber>
    </submittedName>
</protein>
<accession>A0AC61NLD0</accession>
<gene>
    <name evidence="1" type="ORF">K4L44_08575</name>
</gene>
<dbReference type="EMBL" id="CP081303">
    <property type="protein sequence ID" value="QZE15870.1"/>
    <property type="molecule type" value="Genomic_DNA"/>
</dbReference>
<dbReference type="Proteomes" id="UP000826212">
    <property type="component" value="Chromosome"/>
</dbReference>
<proteinExistence type="predicted"/>
<organism evidence="1 2">
    <name type="scientific">Halosquirtibacter laminarini</name>
    <dbReference type="NCBI Taxonomy" id="3374600"/>
    <lineage>
        <taxon>Bacteria</taxon>
        <taxon>Pseudomonadati</taxon>
        <taxon>Bacteroidota</taxon>
        <taxon>Bacteroidia</taxon>
        <taxon>Marinilabiliales</taxon>
        <taxon>Prolixibacteraceae</taxon>
        <taxon>Halosquirtibacter</taxon>
    </lineage>
</organism>
<keyword evidence="1" id="KW-0808">Transferase</keyword>
<reference evidence="1" key="1">
    <citation type="submission" date="2021-08" db="EMBL/GenBank/DDBJ databases">
        <title>Novel anaerobic bacterium isolated from sea squirt in East Sea, Republic of Korea.</title>
        <authorList>
            <person name="Nguyen T.H."/>
            <person name="Li Z."/>
            <person name="Lee Y.-J."/>
            <person name="Ko J."/>
            <person name="Kim S.-G."/>
        </authorList>
    </citation>
    <scope>NUCLEOTIDE SEQUENCE</scope>
    <source>
        <strain evidence="1">KCTC 25031</strain>
    </source>
</reference>
<evidence type="ECO:0000313" key="2">
    <source>
        <dbReference type="Proteomes" id="UP000826212"/>
    </source>
</evidence>